<feature type="repeat" description="Cell wall-binding" evidence="2">
    <location>
        <begin position="31"/>
        <end position="50"/>
    </location>
</feature>
<dbReference type="Gene3D" id="2.10.270.10">
    <property type="entry name" value="Cholin Binding"/>
    <property type="match status" value="2"/>
</dbReference>
<dbReference type="Gene3D" id="2.30.30.40">
    <property type="entry name" value="SH3 Domains"/>
    <property type="match status" value="2"/>
</dbReference>
<organism evidence="5 6">
    <name type="scientific">Bacillus cereus</name>
    <dbReference type="NCBI Taxonomy" id="1396"/>
    <lineage>
        <taxon>Bacteria</taxon>
        <taxon>Bacillati</taxon>
        <taxon>Bacillota</taxon>
        <taxon>Bacilli</taxon>
        <taxon>Bacillales</taxon>
        <taxon>Bacillaceae</taxon>
        <taxon>Bacillus</taxon>
        <taxon>Bacillus cereus group</taxon>
    </lineage>
</organism>
<dbReference type="PANTHER" id="PTHR34408">
    <property type="entry name" value="FAMILY PROTEIN, PUTATIVE-RELATED"/>
    <property type="match status" value="1"/>
</dbReference>
<keyword evidence="4" id="KW-0732">Signal</keyword>
<keyword evidence="1" id="KW-0677">Repeat</keyword>
<dbReference type="Proteomes" id="UP000242656">
    <property type="component" value="Unassembled WGS sequence"/>
</dbReference>
<dbReference type="InterPro" id="IPR018337">
    <property type="entry name" value="Cell_wall/Cho-bd_repeat"/>
</dbReference>
<evidence type="ECO:0000313" key="5">
    <source>
        <dbReference type="EMBL" id="PFK32901.1"/>
    </source>
</evidence>
<accession>A0A2B0LKY9</accession>
<name>A0A2B0LKY9_BACCE</name>
<evidence type="ECO:0000256" key="3">
    <source>
        <dbReference type="SAM" id="Coils"/>
    </source>
</evidence>
<feature type="repeat" description="Cell wall-binding" evidence="2">
    <location>
        <begin position="284"/>
        <end position="303"/>
    </location>
</feature>
<feature type="signal peptide" evidence="4">
    <location>
        <begin position="1"/>
        <end position="25"/>
    </location>
</feature>
<comment type="caution">
    <text evidence="5">The sequence shown here is derived from an EMBL/GenBank/DDBJ whole genome shotgun (WGS) entry which is preliminary data.</text>
</comment>
<evidence type="ECO:0000256" key="1">
    <source>
        <dbReference type="ARBA" id="ARBA00022737"/>
    </source>
</evidence>
<dbReference type="SUPFAM" id="SSF69360">
    <property type="entry name" value="Cell wall binding repeat"/>
    <property type="match status" value="2"/>
</dbReference>
<evidence type="ECO:0000256" key="2">
    <source>
        <dbReference type="PROSITE-ProRule" id="PRU00591"/>
    </source>
</evidence>
<dbReference type="InterPro" id="IPR052354">
    <property type="entry name" value="Cell_Wall_Dynamics_Protein"/>
</dbReference>
<dbReference type="Pfam" id="PF19127">
    <property type="entry name" value="Choline_bind_3"/>
    <property type="match status" value="1"/>
</dbReference>
<protein>
    <submittedName>
        <fullName evidence="5">S-layer protein</fullName>
    </submittedName>
</protein>
<dbReference type="Pfam" id="PF01473">
    <property type="entry name" value="Choline_bind_1"/>
    <property type="match status" value="1"/>
</dbReference>
<dbReference type="EMBL" id="NUWN01000083">
    <property type="protein sequence ID" value="PFK32901.1"/>
    <property type="molecule type" value="Genomic_DNA"/>
</dbReference>
<gene>
    <name evidence="5" type="ORF">COI93_19160</name>
</gene>
<reference evidence="5 6" key="1">
    <citation type="submission" date="2017-09" db="EMBL/GenBank/DDBJ databases">
        <title>Large-scale bioinformatics analysis of Bacillus genomes uncovers conserved roles of natural products in bacterial physiology.</title>
        <authorList>
            <consortium name="Agbiome Team Llc"/>
            <person name="Bleich R.M."/>
            <person name="Grubbs K.J."/>
            <person name="Santa Maria K.C."/>
            <person name="Allen S.E."/>
            <person name="Farag S."/>
            <person name="Shank E.A."/>
            <person name="Bowers A."/>
        </authorList>
    </citation>
    <scope>NUCLEOTIDE SEQUENCE [LARGE SCALE GENOMIC DNA]</scope>
    <source>
        <strain evidence="5 6">AFS083043</strain>
    </source>
</reference>
<evidence type="ECO:0000256" key="4">
    <source>
        <dbReference type="SAM" id="SignalP"/>
    </source>
</evidence>
<feature type="coiled-coil region" evidence="3">
    <location>
        <begin position="524"/>
        <end position="565"/>
    </location>
</feature>
<evidence type="ECO:0000313" key="6">
    <source>
        <dbReference type="Proteomes" id="UP000242656"/>
    </source>
</evidence>
<sequence length="965" mass="110287">MRRIIGIILSLVLLCSTYAPSLTFAAETVNKVGWVKVNETWYYYEKDGSKRTDKITLDGIEYQFFKDGRLYIGTKKVGSDFIYYSEPGKLKTGWSFSATAWSYIKDGKYVTGPFTYKGKKFEINKYGDMEKGWITLRSQIKRIYPKPETKFLFESKPVKEGDVLEVIGKQGLWYQVKYQGETGYVRIFESVVIGENPVSSWDVAKESANLSHFTMTEYHKDPEKYFPLNVLKKFEKQLDSDVNALANGYNFIDEIKSTIMLDNKQGWVKEEGKWTYYRKDGQRATDFQQIDGKRYYFGTDGFMQTGWFQKDSRKYYFSPSGEMKTGITYIDGKMYYFNEFGWLTNGLHTFEGKPYYFDDSHEQKSGWMKHEYDWYLLHPSGALQTGDFTYKDKTFSFNQDGEMVKGCITLESLVKKVYPEPDLKRVLRAKRVKDGEIIEVTGKVGSWYEVKYQGEKGYVRIHDAIIFDQEAKNPLTLLDGKVKIFQGVFDYLKNDETLVNDTFKILEKAEQNAMDDVEVWQKISKDLDQQAAAKKEQIRVLKEARDKMQELVNALKGDIKNLTVTQRQMLLSLIGEDKEKLKLFGKDAITSGKEFGKELIEFRKELIDFNMEILKQYQYLLEYEVESLQAISSFQSEINKYLKIIADSMAELAASWNHTEQVLRKNGTFEDLGKVATNAIRLKKSVEDAKPKMEELARKTQETVPVIAGHLQTFQEKVPGFYTDVNTGLDIGNAFMDSANRIASHKVDIPAAARNIGNIDLSNSLRDFGVSPGKINEYIADQDSTNKIMNTTLDIVPILNVPKEAIQMYQGKEMGTDRKYDSSDYAMGVLSVATGGTVKTVGKVVGTVADLEKKAKNLEKAAKYKPRTIEINNPVLDNIRTGSALKKDELHAFNNIIDNYVSYTSKFDIVGGDGVKRQLYQVEGSLNGKKGVFEWIVDPDPKKGVTHRRFIEGVGITGKPNARKK</sequence>
<feature type="repeat" description="Cell wall-binding" evidence="2">
    <location>
        <begin position="304"/>
        <end position="323"/>
    </location>
</feature>
<dbReference type="Gene3D" id="2.10.270.20">
    <property type="match status" value="1"/>
</dbReference>
<dbReference type="PANTHER" id="PTHR34408:SF1">
    <property type="entry name" value="GLYCOSYL HYDROLASE FAMILY 19 DOMAIN-CONTAINING PROTEIN HI_1415"/>
    <property type="match status" value="1"/>
</dbReference>
<dbReference type="AlphaFoldDB" id="A0A2B0LKY9"/>
<feature type="chain" id="PRO_5012089309" evidence="4">
    <location>
        <begin position="26"/>
        <end position="965"/>
    </location>
</feature>
<proteinExistence type="predicted"/>
<dbReference type="PROSITE" id="PS51170">
    <property type="entry name" value="CW"/>
    <property type="match status" value="3"/>
</dbReference>
<keyword evidence="3" id="KW-0175">Coiled coil</keyword>
<dbReference type="RefSeq" id="WP_098492114.1">
    <property type="nucleotide sequence ID" value="NZ_NUWN01000083.1"/>
</dbReference>